<comment type="caution">
    <text evidence="2">The sequence shown here is derived from an EMBL/GenBank/DDBJ whole genome shotgun (WGS) entry which is preliminary data.</text>
</comment>
<evidence type="ECO:0000313" key="3">
    <source>
        <dbReference type="Proteomes" id="UP000552038"/>
    </source>
</evidence>
<name>A0AAP7DIP4_PAEAL</name>
<evidence type="ECO:0000313" key="2">
    <source>
        <dbReference type="EMBL" id="NOJ71110.1"/>
    </source>
</evidence>
<gene>
    <name evidence="2" type="ORF">HMI46_11145</name>
</gene>
<proteinExistence type="predicted"/>
<sequence>MKDNWRTWLSSLLVSSLLFTMAAPAHAAMNDSKTAVTVGEAVYVTSPREGTAYLVPHKVDISKLEMVKIAVESGIGKKAEVTAGQPIGIATDGLKFDTYLVAAFDHEGQPFGNSKVTVLEDASKPLMHRVFGHQQADESGRESFTFAFNRKIQPASGVSLHNSVLVATYGDVFKPLSSNDEIYIKDNYVFIKPEKAYLDKSFDFKLAAGSVETVDTQERNREVVFYQMKHYLELEVADSASFVTVKAGTAISFKVSREATVYLVTRNMAGSQDEFDRQVQNGWASKKVVGTDEVGRMVQISTRAWLQGNIAWIRLAVMLSW</sequence>
<keyword evidence="1" id="KW-0732">Signal</keyword>
<accession>A0AAP7DIP4</accession>
<dbReference type="RefSeq" id="WP_171416656.1">
    <property type="nucleotide sequence ID" value="NZ_JABFOR010000011.1"/>
</dbReference>
<reference evidence="2 3" key="1">
    <citation type="submission" date="2020-05" db="EMBL/GenBank/DDBJ databases">
        <title>Whole genome sequencing and identification of novel metabolites from Paenibacillus alvei strain JR949.</title>
        <authorList>
            <person name="Rajendhran J."/>
            <person name="Sree Pranav P."/>
            <person name="Mahalakshmi B."/>
            <person name="Karthikeyan R."/>
        </authorList>
    </citation>
    <scope>NUCLEOTIDE SEQUENCE [LARGE SCALE GENOMIC DNA]</scope>
    <source>
        <strain evidence="2 3">JR949</strain>
    </source>
</reference>
<dbReference type="AlphaFoldDB" id="A0AAP7DIP4"/>
<organism evidence="2 3">
    <name type="scientific">Paenibacillus alvei</name>
    <name type="common">Bacillus alvei</name>
    <dbReference type="NCBI Taxonomy" id="44250"/>
    <lineage>
        <taxon>Bacteria</taxon>
        <taxon>Bacillati</taxon>
        <taxon>Bacillota</taxon>
        <taxon>Bacilli</taxon>
        <taxon>Bacillales</taxon>
        <taxon>Paenibacillaceae</taxon>
        <taxon>Paenibacillus</taxon>
    </lineage>
</organism>
<dbReference type="Proteomes" id="UP000552038">
    <property type="component" value="Unassembled WGS sequence"/>
</dbReference>
<evidence type="ECO:0000256" key="1">
    <source>
        <dbReference type="SAM" id="SignalP"/>
    </source>
</evidence>
<feature type="chain" id="PRO_5042978567" evidence="1">
    <location>
        <begin position="28"/>
        <end position="321"/>
    </location>
</feature>
<protein>
    <submittedName>
        <fullName evidence="2">Uncharacterized protein</fullName>
    </submittedName>
</protein>
<dbReference type="EMBL" id="JABFOR010000011">
    <property type="protein sequence ID" value="NOJ71110.1"/>
    <property type="molecule type" value="Genomic_DNA"/>
</dbReference>
<feature type="signal peptide" evidence="1">
    <location>
        <begin position="1"/>
        <end position="27"/>
    </location>
</feature>